<name>A0A4P6Y5M7_9FLAO</name>
<dbReference type="AlphaFoldDB" id="A0A4P6Y5M7"/>
<dbReference type="InterPro" id="IPR013022">
    <property type="entry name" value="Xyl_isomerase-like_TIM-brl"/>
</dbReference>
<keyword evidence="3" id="KW-1185">Reference proteome</keyword>
<dbReference type="KEGG" id="fnk:E1750_01090"/>
<dbReference type="Gene3D" id="3.20.20.150">
    <property type="entry name" value="Divalent-metal-dependent TIM barrel enzymes"/>
    <property type="match status" value="1"/>
</dbReference>
<dbReference type="SUPFAM" id="SSF51658">
    <property type="entry name" value="Xylose isomerase-like"/>
    <property type="match status" value="1"/>
</dbReference>
<dbReference type="InterPro" id="IPR036237">
    <property type="entry name" value="Xyl_isomerase-like_sf"/>
</dbReference>
<evidence type="ECO:0000259" key="1">
    <source>
        <dbReference type="Pfam" id="PF01261"/>
    </source>
</evidence>
<keyword evidence="2" id="KW-0413">Isomerase</keyword>
<dbReference type="OrthoDB" id="2561798at2"/>
<dbReference type="GO" id="GO:0016853">
    <property type="term" value="F:isomerase activity"/>
    <property type="evidence" value="ECO:0007669"/>
    <property type="project" value="UniProtKB-KW"/>
</dbReference>
<evidence type="ECO:0000313" key="3">
    <source>
        <dbReference type="Proteomes" id="UP000291124"/>
    </source>
</evidence>
<dbReference type="Proteomes" id="UP000291124">
    <property type="component" value="Chromosome"/>
</dbReference>
<protein>
    <submittedName>
        <fullName evidence="2">Sugar phosphate isomerase/epimerase</fullName>
    </submittedName>
</protein>
<gene>
    <name evidence="2" type="ORF">E1750_01090</name>
</gene>
<reference evidence="3" key="1">
    <citation type="submission" date="2019-03" db="EMBL/GenBank/DDBJ databases">
        <title>Flavobacterium sp.</title>
        <authorList>
            <person name="Kim H."/>
        </authorList>
    </citation>
    <scope>NUCLEOTIDE SEQUENCE [LARGE SCALE GENOMIC DNA]</scope>
    <source>
        <strain evidence="3">GS13</strain>
    </source>
</reference>
<dbReference type="EMBL" id="CP037933">
    <property type="protein sequence ID" value="QBN17449.1"/>
    <property type="molecule type" value="Genomic_DNA"/>
</dbReference>
<dbReference type="Pfam" id="PF01261">
    <property type="entry name" value="AP_endonuc_2"/>
    <property type="match status" value="1"/>
</dbReference>
<proteinExistence type="predicted"/>
<organism evidence="2 3">
    <name type="scientific">Flavobacterium nackdongense</name>
    <dbReference type="NCBI Taxonomy" id="2547394"/>
    <lineage>
        <taxon>Bacteria</taxon>
        <taxon>Pseudomonadati</taxon>
        <taxon>Bacteroidota</taxon>
        <taxon>Flavobacteriia</taxon>
        <taxon>Flavobacteriales</taxon>
        <taxon>Flavobacteriaceae</taxon>
        <taxon>Flavobacterium</taxon>
    </lineage>
</organism>
<feature type="domain" description="Xylose isomerase-like TIM barrel" evidence="1">
    <location>
        <begin position="64"/>
        <end position="274"/>
    </location>
</feature>
<sequence length="321" mass="36185">MENNSAHTRRDFVKLTALGVIGTIPLINSANSFFESDFFDASELDISIFSKHLQFLDYKTSGEMAAEMGFSGVDLTVRPKGHVLPELVKTDLPKAIKAIKEAGSNCKMITTTIESITNPIDVDIITTAASLGVNYYRSNWFKFKEGKTMIESLDTYQNEIYQLSELNKSLGIVGCYQNHAGRHVGSSFWEIDTILKTANPNYFGTQYDIRHAMVEGGNSWINGFELLKSKIKTIVLKDFKWAKVNEKWEPINVPIGEGMVDFSSYFKLLKKYQLKPDVCLHVEYDLGGAEKGNSTITVDKKVVFDAMKKDRMAIQKLWKEA</sequence>
<evidence type="ECO:0000313" key="2">
    <source>
        <dbReference type="EMBL" id="QBN17449.1"/>
    </source>
</evidence>
<dbReference type="RefSeq" id="WP_133274980.1">
    <property type="nucleotide sequence ID" value="NZ_CP037933.1"/>
</dbReference>
<accession>A0A4P6Y5M7</accession>